<evidence type="ECO:0000256" key="1">
    <source>
        <dbReference type="ARBA" id="ARBA00023015"/>
    </source>
</evidence>
<evidence type="ECO:0000256" key="2">
    <source>
        <dbReference type="ARBA" id="ARBA00023125"/>
    </source>
</evidence>
<dbReference type="KEGG" id="ahs:AHALO_1057"/>
<dbReference type="GO" id="GO:0003677">
    <property type="term" value="F:DNA binding"/>
    <property type="evidence" value="ECO:0007669"/>
    <property type="project" value="UniProtKB-KW"/>
</dbReference>
<organism evidence="5 6">
    <name type="scientific">Malaciobacter halophilus</name>
    <dbReference type="NCBI Taxonomy" id="197482"/>
    <lineage>
        <taxon>Bacteria</taxon>
        <taxon>Pseudomonadati</taxon>
        <taxon>Campylobacterota</taxon>
        <taxon>Epsilonproteobacteria</taxon>
        <taxon>Campylobacterales</taxon>
        <taxon>Arcobacteraceae</taxon>
        <taxon>Malaciobacter</taxon>
    </lineage>
</organism>
<dbReference type="InterPro" id="IPR015927">
    <property type="entry name" value="Peptidase_S24_S26A/B/C"/>
</dbReference>
<gene>
    <name evidence="5" type="ORF">CP960_04230</name>
</gene>
<dbReference type="InterPro" id="IPR039418">
    <property type="entry name" value="LexA-like"/>
</dbReference>
<proteinExistence type="predicted"/>
<reference evidence="5 6" key="1">
    <citation type="submission" date="2017-09" db="EMBL/GenBank/DDBJ databases">
        <title>Genomics of the genus Arcobacter.</title>
        <authorList>
            <person name="Perez-Cataluna A."/>
            <person name="Figueras M.J."/>
            <person name="Salas-Masso N."/>
        </authorList>
    </citation>
    <scope>NUCLEOTIDE SEQUENCE [LARGE SCALE GENOMIC DNA]</scope>
    <source>
        <strain evidence="5 6">DSM 18005</strain>
    </source>
</reference>
<feature type="domain" description="Peptidase S24/S26A/S26B/S26C" evidence="4">
    <location>
        <begin position="13"/>
        <end position="116"/>
    </location>
</feature>
<keyword evidence="6" id="KW-1185">Reference proteome</keyword>
<dbReference type="PANTHER" id="PTHR40661">
    <property type="match status" value="1"/>
</dbReference>
<keyword evidence="1" id="KW-0805">Transcription regulation</keyword>
<dbReference type="Pfam" id="PF00717">
    <property type="entry name" value="Peptidase_S24"/>
    <property type="match status" value="1"/>
</dbReference>
<comment type="caution">
    <text evidence="5">The sequence shown here is derived from an EMBL/GenBank/DDBJ whole genome shotgun (WGS) entry which is preliminary data.</text>
</comment>
<evidence type="ECO:0000259" key="4">
    <source>
        <dbReference type="Pfam" id="PF00717"/>
    </source>
</evidence>
<evidence type="ECO:0000256" key="3">
    <source>
        <dbReference type="ARBA" id="ARBA00023163"/>
    </source>
</evidence>
<keyword evidence="2" id="KW-0238">DNA-binding</keyword>
<dbReference type="Proteomes" id="UP000233248">
    <property type="component" value="Unassembled WGS sequence"/>
</dbReference>
<dbReference type="InterPro" id="IPR036286">
    <property type="entry name" value="LexA/Signal_pep-like_sf"/>
</dbReference>
<accession>A0A2N1J4J7</accession>
<dbReference type="CDD" id="cd06529">
    <property type="entry name" value="S24_LexA-like"/>
    <property type="match status" value="1"/>
</dbReference>
<dbReference type="Gene3D" id="2.10.109.10">
    <property type="entry name" value="Umud Fragment, subunit A"/>
    <property type="match status" value="1"/>
</dbReference>
<dbReference type="EMBL" id="NXIF01000015">
    <property type="protein sequence ID" value="PKI81489.1"/>
    <property type="molecule type" value="Genomic_DNA"/>
</dbReference>
<dbReference type="OrthoDB" id="5344139at2"/>
<keyword evidence="3" id="KW-0804">Transcription</keyword>
<evidence type="ECO:0000313" key="5">
    <source>
        <dbReference type="EMBL" id="PKI81489.1"/>
    </source>
</evidence>
<sequence length="123" mass="14388">MDTITLDYIDVFDDNKQKKLCFSKDLLQENINISSLFVLRVDGESMQPVINHKALVVADLSQKDIINNKIYILYYENRLWVKKAVIKDNKTVFESINDDYKHLVYDISDVHVVAKVLLTFTKF</sequence>
<protein>
    <submittedName>
        <fullName evidence="5">Peptidase</fullName>
    </submittedName>
</protein>
<evidence type="ECO:0000313" key="6">
    <source>
        <dbReference type="Proteomes" id="UP000233248"/>
    </source>
</evidence>
<dbReference type="AlphaFoldDB" id="A0A2N1J4J7"/>
<dbReference type="SUPFAM" id="SSF51306">
    <property type="entry name" value="LexA/Signal peptidase"/>
    <property type="match status" value="1"/>
</dbReference>
<dbReference type="PANTHER" id="PTHR40661:SF3">
    <property type="entry name" value="FELS-1 PROPHAGE TRANSCRIPTIONAL REGULATOR"/>
    <property type="match status" value="1"/>
</dbReference>
<dbReference type="RefSeq" id="WP_101184051.1">
    <property type="nucleotide sequence ID" value="NZ_CP031218.1"/>
</dbReference>
<name>A0A2N1J4J7_9BACT</name>